<dbReference type="GO" id="GO:0045055">
    <property type="term" value="P:regulated exocytosis"/>
    <property type="evidence" value="ECO:0007669"/>
    <property type="project" value="TreeGrafter"/>
</dbReference>
<keyword evidence="4 5" id="KW-0472">Membrane</keyword>
<dbReference type="Pfam" id="PF01124">
    <property type="entry name" value="MAPEG"/>
    <property type="match status" value="1"/>
</dbReference>
<evidence type="ECO:0000313" key="6">
    <source>
        <dbReference type="EMBL" id="EWY41378.1"/>
    </source>
</evidence>
<keyword evidence="3 5" id="KW-1133">Transmembrane helix</keyword>
<evidence type="ECO:0000256" key="5">
    <source>
        <dbReference type="SAM" id="Phobius"/>
    </source>
</evidence>
<evidence type="ECO:0000256" key="2">
    <source>
        <dbReference type="ARBA" id="ARBA00022692"/>
    </source>
</evidence>
<name>W9HBW0_9PROT</name>
<dbReference type="PANTHER" id="PTHR31004:SF1">
    <property type="entry name" value="TRANSMEMBRANE PROTEIN 79"/>
    <property type="match status" value="1"/>
</dbReference>
<gene>
    <name evidence="6" type="ORF">N825_28035</name>
</gene>
<organism evidence="6 7">
    <name type="scientific">Skermanella stibiiresistens SB22</name>
    <dbReference type="NCBI Taxonomy" id="1385369"/>
    <lineage>
        <taxon>Bacteria</taxon>
        <taxon>Pseudomonadati</taxon>
        <taxon>Pseudomonadota</taxon>
        <taxon>Alphaproteobacteria</taxon>
        <taxon>Rhodospirillales</taxon>
        <taxon>Azospirillaceae</taxon>
        <taxon>Skermanella</taxon>
    </lineage>
</organism>
<sequence>MWPALLLLLMVLAVALTRFFTAAFNPLDDPESPFQRRAQRALSNSVEQTVILIPAMLAAAALAAPPDIRFAGVMTGLFCVARLLFWLGYLIHPYLRAPGMIMTLNVNAAIVAYALVRAIG</sequence>
<evidence type="ECO:0000256" key="3">
    <source>
        <dbReference type="ARBA" id="ARBA00022989"/>
    </source>
</evidence>
<dbReference type="Proteomes" id="UP000019486">
    <property type="component" value="Unassembled WGS sequence"/>
</dbReference>
<reference evidence="6 7" key="1">
    <citation type="submission" date="2013-08" db="EMBL/GenBank/DDBJ databases">
        <title>The genome sequence of Skermanella stibiiresistens.</title>
        <authorList>
            <person name="Zhu W."/>
            <person name="Wang G."/>
        </authorList>
    </citation>
    <scope>NUCLEOTIDE SEQUENCE [LARGE SCALE GENOMIC DNA]</scope>
    <source>
        <strain evidence="6 7">SB22</strain>
    </source>
</reference>
<evidence type="ECO:0000313" key="7">
    <source>
        <dbReference type="Proteomes" id="UP000019486"/>
    </source>
</evidence>
<accession>W9HBW0</accession>
<comment type="caution">
    <text evidence="6">The sequence shown here is derived from an EMBL/GenBank/DDBJ whole genome shotgun (WGS) entry which is preliminary data.</text>
</comment>
<dbReference type="AlphaFoldDB" id="W9HBW0"/>
<dbReference type="Gene3D" id="1.20.120.550">
    <property type="entry name" value="Membrane associated eicosanoid/glutathione metabolism-like domain"/>
    <property type="match status" value="1"/>
</dbReference>
<evidence type="ECO:0000256" key="1">
    <source>
        <dbReference type="ARBA" id="ARBA00004370"/>
    </source>
</evidence>
<dbReference type="PANTHER" id="PTHR31004">
    <property type="entry name" value="TRANSMEMBRANE PROTEIN 79"/>
    <property type="match status" value="1"/>
</dbReference>
<dbReference type="InterPro" id="IPR023352">
    <property type="entry name" value="MAPEG-like_dom_sf"/>
</dbReference>
<feature type="transmembrane region" description="Helical" evidence="5">
    <location>
        <begin position="70"/>
        <end position="91"/>
    </location>
</feature>
<protein>
    <submittedName>
        <fullName evidence="6">Membrane protein</fullName>
    </submittedName>
</protein>
<dbReference type="STRING" id="1385369.N825_28035"/>
<evidence type="ECO:0000256" key="4">
    <source>
        <dbReference type="ARBA" id="ARBA00023136"/>
    </source>
</evidence>
<proteinExistence type="predicted"/>
<dbReference type="EMBL" id="AVFL01000004">
    <property type="protein sequence ID" value="EWY41378.1"/>
    <property type="molecule type" value="Genomic_DNA"/>
</dbReference>
<comment type="subcellular location">
    <subcellularLocation>
        <location evidence="1">Membrane</location>
    </subcellularLocation>
</comment>
<dbReference type="SUPFAM" id="SSF161084">
    <property type="entry name" value="MAPEG domain-like"/>
    <property type="match status" value="1"/>
</dbReference>
<dbReference type="InterPro" id="IPR001129">
    <property type="entry name" value="Membr-assoc_MAPEG"/>
</dbReference>
<dbReference type="GO" id="GO:0005765">
    <property type="term" value="C:lysosomal membrane"/>
    <property type="evidence" value="ECO:0007669"/>
    <property type="project" value="TreeGrafter"/>
</dbReference>
<keyword evidence="2 5" id="KW-0812">Transmembrane</keyword>
<feature type="transmembrane region" description="Helical" evidence="5">
    <location>
        <begin position="97"/>
        <end position="116"/>
    </location>
</feature>
<keyword evidence="7" id="KW-1185">Reference proteome</keyword>